<dbReference type="InterPro" id="IPR010982">
    <property type="entry name" value="Lambda_DNA-bd_dom_sf"/>
</dbReference>
<dbReference type="Proteomes" id="UP001209755">
    <property type="component" value="Unassembled WGS sequence"/>
</dbReference>
<name>A0ABT3H5P7_9HYPH</name>
<evidence type="ECO:0000313" key="2">
    <source>
        <dbReference type="EMBL" id="MCW2305727.1"/>
    </source>
</evidence>
<evidence type="ECO:0000313" key="3">
    <source>
        <dbReference type="Proteomes" id="UP001209755"/>
    </source>
</evidence>
<reference evidence="3" key="1">
    <citation type="submission" date="2023-07" db="EMBL/GenBank/DDBJ databases">
        <title>Genome sequencing of Purple Non-Sulfur Bacteria from various extreme environments.</title>
        <authorList>
            <person name="Mayer M."/>
        </authorList>
    </citation>
    <scope>NUCLEOTIDE SEQUENCE [LARGE SCALE GENOMIC DNA]</scope>
    <source>
        <strain evidence="3">DSM 17935</strain>
    </source>
</reference>
<comment type="caution">
    <text evidence="2">The sequence shown here is derived from an EMBL/GenBank/DDBJ whole genome shotgun (WGS) entry which is preliminary data.</text>
</comment>
<dbReference type="Gene3D" id="1.10.260.40">
    <property type="entry name" value="lambda repressor-like DNA-binding domains"/>
    <property type="match status" value="1"/>
</dbReference>
<dbReference type="Pfam" id="PF13744">
    <property type="entry name" value="HTH_37"/>
    <property type="match status" value="1"/>
</dbReference>
<organism evidence="2 3">
    <name type="scientific">Rhodobium gokarnense</name>
    <dbReference type="NCBI Taxonomy" id="364296"/>
    <lineage>
        <taxon>Bacteria</taxon>
        <taxon>Pseudomonadati</taxon>
        <taxon>Pseudomonadota</taxon>
        <taxon>Alphaproteobacteria</taxon>
        <taxon>Hyphomicrobiales</taxon>
        <taxon>Rhodobiaceae</taxon>
        <taxon>Rhodobium</taxon>
    </lineage>
</organism>
<dbReference type="InterPro" id="IPR001387">
    <property type="entry name" value="Cro/C1-type_HTH"/>
</dbReference>
<dbReference type="SMART" id="SM00530">
    <property type="entry name" value="HTH_XRE"/>
    <property type="match status" value="1"/>
</dbReference>
<dbReference type="CDD" id="cd00093">
    <property type="entry name" value="HTH_XRE"/>
    <property type="match status" value="1"/>
</dbReference>
<proteinExistence type="predicted"/>
<gene>
    <name evidence="2" type="ORF">M2319_000043</name>
</gene>
<dbReference type="EMBL" id="JAOQNS010000001">
    <property type="protein sequence ID" value="MCW2305727.1"/>
    <property type="molecule type" value="Genomic_DNA"/>
</dbReference>
<dbReference type="GO" id="GO:0003677">
    <property type="term" value="F:DNA binding"/>
    <property type="evidence" value="ECO:0007669"/>
    <property type="project" value="UniProtKB-KW"/>
</dbReference>
<keyword evidence="3" id="KW-1185">Reference proteome</keyword>
<dbReference type="SUPFAM" id="SSF47413">
    <property type="entry name" value="lambda repressor-like DNA-binding domains"/>
    <property type="match status" value="1"/>
</dbReference>
<sequence length="115" mass="12543">MTEEKTDTVVAGSGNVFADLGLPDADEHLLKAEIVVRLKRLIVERALTQTKAAHLIGMAQPDLSNLLRGQLRGVSVERLMRALTALGQDIDIRIGPRDDDSRPARIRVLAPEPDA</sequence>
<feature type="domain" description="HTH cro/C1-type" evidence="1">
    <location>
        <begin position="38"/>
        <end position="93"/>
    </location>
</feature>
<evidence type="ECO:0000259" key="1">
    <source>
        <dbReference type="PROSITE" id="PS50943"/>
    </source>
</evidence>
<dbReference type="InterPro" id="IPR039554">
    <property type="entry name" value="HigA2-like_HTH"/>
</dbReference>
<dbReference type="RefSeq" id="WP_264599414.1">
    <property type="nucleotide sequence ID" value="NZ_JAOQNS010000001.1"/>
</dbReference>
<dbReference type="PROSITE" id="PS50943">
    <property type="entry name" value="HTH_CROC1"/>
    <property type="match status" value="1"/>
</dbReference>
<accession>A0ABT3H5P7</accession>
<protein>
    <submittedName>
        <fullName evidence="2">XRE-type DNA-binding protein</fullName>
    </submittedName>
</protein>
<keyword evidence="2" id="KW-0238">DNA-binding</keyword>